<dbReference type="InterPro" id="IPR004860">
    <property type="entry name" value="LAGLIDADG_dom"/>
</dbReference>
<dbReference type="Proteomes" id="UP001290455">
    <property type="component" value="Unassembled WGS sequence"/>
</dbReference>
<comment type="caution">
    <text evidence="2">The sequence shown here is derived from an EMBL/GenBank/DDBJ whole genome shotgun (WGS) entry which is preliminary data.</text>
</comment>
<accession>A0ABU5J403</accession>
<dbReference type="PROSITE" id="PS50819">
    <property type="entry name" value="INTEIN_ENDONUCLEASE"/>
    <property type="match status" value="1"/>
</dbReference>
<dbReference type="EMBL" id="JAXOFX010000020">
    <property type="protein sequence ID" value="MDZ5474155.1"/>
    <property type="molecule type" value="Genomic_DNA"/>
</dbReference>
<gene>
    <name evidence="2" type="ORF">SM124_20845</name>
</gene>
<keyword evidence="2" id="KW-0378">Hydrolase</keyword>
<organism evidence="2 3">
    <name type="scientific">Robertmurraya mangrovi</name>
    <dbReference type="NCBI Taxonomy" id="3098077"/>
    <lineage>
        <taxon>Bacteria</taxon>
        <taxon>Bacillati</taxon>
        <taxon>Bacillota</taxon>
        <taxon>Bacilli</taxon>
        <taxon>Bacillales</taxon>
        <taxon>Bacillaceae</taxon>
        <taxon>Robertmurraya</taxon>
    </lineage>
</organism>
<evidence type="ECO:0000313" key="2">
    <source>
        <dbReference type="EMBL" id="MDZ5474155.1"/>
    </source>
</evidence>
<reference evidence="2 3" key="1">
    <citation type="submission" date="2023-11" db="EMBL/GenBank/DDBJ databases">
        <title>Bacillus jintuensis, isolated from a mudflat on the Beibu Gulf coast.</title>
        <authorList>
            <person name="Li M."/>
        </authorList>
    </citation>
    <scope>NUCLEOTIDE SEQUENCE [LARGE SCALE GENOMIC DNA]</scope>
    <source>
        <strain evidence="2 3">31A1R</strain>
    </source>
</reference>
<protein>
    <submittedName>
        <fullName evidence="2">LAGLIDADG family homing endonuclease</fullName>
    </submittedName>
</protein>
<keyword evidence="2" id="KW-0255">Endonuclease</keyword>
<evidence type="ECO:0000313" key="3">
    <source>
        <dbReference type="Proteomes" id="UP001290455"/>
    </source>
</evidence>
<keyword evidence="3" id="KW-1185">Reference proteome</keyword>
<keyword evidence="2" id="KW-0540">Nuclease</keyword>
<dbReference type="InterPro" id="IPR006142">
    <property type="entry name" value="INTEIN"/>
</dbReference>
<name>A0ABU5J403_9BACI</name>
<feature type="domain" description="DOD-type homing endonuclease" evidence="1">
    <location>
        <begin position="128"/>
        <end position="255"/>
    </location>
</feature>
<dbReference type="InterPro" id="IPR004042">
    <property type="entry name" value="Intein_endonuc_central"/>
</dbReference>
<dbReference type="GO" id="GO:0004519">
    <property type="term" value="F:endonuclease activity"/>
    <property type="evidence" value="ECO:0007669"/>
    <property type="project" value="UniProtKB-KW"/>
</dbReference>
<sequence length="304" mass="35511">MARKRKINHEDTLKILKDYQRGLSCEKIAINYNVVDITIRNLLLRNGVILRPSRSKGSTRSKLSNKEILKQFSSGKSIKEIAVIADVKERAIWNRLKRMGVKFPRKVTRKYSLNEEFFNSWSYQMAYILGFIYSDGCISRNRQNLYISQKEKPILVNIAKCLELPEECVVNRKNHYYLTVNSVKLCRSLCWHGVIPNKSLRVDFPYVPKRYMGAFLRGVIDGDGWVDKKSYRVVVYTGSENFAIGLNKAFLERGLNARIRRDKRGLYCVTVSTKQNVLMLGDLIYKNKGELYLKRKHERFYLSE</sequence>
<dbReference type="PRINTS" id="PR00379">
    <property type="entry name" value="INTEIN"/>
</dbReference>
<dbReference type="InterPro" id="IPR027434">
    <property type="entry name" value="Homing_endonucl"/>
</dbReference>
<evidence type="ECO:0000259" key="1">
    <source>
        <dbReference type="PROSITE" id="PS50819"/>
    </source>
</evidence>
<dbReference type="Pfam" id="PF14528">
    <property type="entry name" value="LAGLIDADG_3"/>
    <property type="match status" value="1"/>
</dbReference>
<dbReference type="SUPFAM" id="SSF55608">
    <property type="entry name" value="Homing endonucleases"/>
    <property type="match status" value="2"/>
</dbReference>
<dbReference type="RefSeq" id="WP_322448447.1">
    <property type="nucleotide sequence ID" value="NZ_JAXOFX010000020.1"/>
</dbReference>
<dbReference type="Gene3D" id="1.10.10.60">
    <property type="entry name" value="Homeodomain-like"/>
    <property type="match status" value="1"/>
</dbReference>
<dbReference type="Gene3D" id="3.10.28.10">
    <property type="entry name" value="Homing endonucleases"/>
    <property type="match status" value="1"/>
</dbReference>
<proteinExistence type="predicted"/>